<feature type="compositionally biased region" description="Polar residues" evidence="1">
    <location>
        <begin position="932"/>
        <end position="945"/>
    </location>
</feature>
<feature type="compositionally biased region" description="Basic and acidic residues" evidence="1">
    <location>
        <begin position="1033"/>
        <end position="1042"/>
    </location>
</feature>
<name>A0A1I8M368_MUSDO</name>
<feature type="compositionally biased region" description="Pro residues" evidence="1">
    <location>
        <begin position="724"/>
        <end position="745"/>
    </location>
</feature>
<feature type="region of interest" description="Disordered" evidence="1">
    <location>
        <begin position="86"/>
        <end position="210"/>
    </location>
</feature>
<feature type="compositionally biased region" description="Pro residues" evidence="1">
    <location>
        <begin position="146"/>
        <end position="158"/>
    </location>
</feature>
<feature type="compositionally biased region" description="Low complexity" evidence="1">
    <location>
        <begin position="707"/>
        <end position="716"/>
    </location>
</feature>
<evidence type="ECO:0000256" key="2">
    <source>
        <dbReference type="SAM" id="SignalP"/>
    </source>
</evidence>
<feature type="compositionally biased region" description="Low complexity" evidence="1">
    <location>
        <begin position="913"/>
        <end position="931"/>
    </location>
</feature>
<feature type="compositionally biased region" description="Pro residues" evidence="1">
    <location>
        <begin position="588"/>
        <end position="601"/>
    </location>
</feature>
<feature type="signal peptide" evidence="2">
    <location>
        <begin position="1"/>
        <end position="18"/>
    </location>
</feature>
<feature type="compositionally biased region" description="Low complexity" evidence="1">
    <location>
        <begin position="439"/>
        <end position="461"/>
    </location>
</feature>
<feature type="region of interest" description="Disordered" evidence="1">
    <location>
        <begin position="680"/>
        <end position="773"/>
    </location>
</feature>
<protein>
    <submittedName>
        <fullName evidence="3">Uncharacterized protein</fullName>
    </submittedName>
</protein>
<feature type="compositionally biased region" description="Pro residues" evidence="1">
    <location>
        <begin position="469"/>
        <end position="529"/>
    </location>
</feature>
<proteinExistence type="predicted"/>
<feature type="region of interest" description="Disordered" evidence="1">
    <location>
        <begin position="578"/>
        <end position="601"/>
    </location>
</feature>
<dbReference type="STRING" id="7370.A0A1I8M368"/>
<dbReference type="VEuPathDB" id="VectorBase:MDOA000777"/>
<sequence length="1042" mass="109164">MTYHLALLTLLLAYSAQGIQNQPGPNYGPPQRFPHREYGVPQKMPFREYGPPALKYGPPKLNFIGGGSGSSSSSSSSLHEQIKTHFGVPKPFYGPPHKPAQQYGPPPKQQYGPPPPPKPQYGPPKPQYGPPPPQKIQHIPASAYGPPKPQYGPPPPQALPLLQPGPLFKPQQHQPATSYGPPPSGPLNQPPKQSYGPPPGNYGPPPLPNFQKIQETTIILGNNHNGHGHSHHGQAGGAQQQVQIQIDASGHTHSVAGSQAPFHTACDGWKPIPAPAGAYVENNHIDTQSGYSQVSQGFGGGASSQGFGHSGGGASSFSSTQYSSNAGAVASAHAAAAAGVGASAAGDSASTLTLGISGSGGVDDLTDEQLVAVALQSSSFDNDNNIHQEILPQALPSTGPAGDFNKHGITQLEAQALELSLGTEDDSYSKPPADSYAPGSIHAAKFSSSSSSSSSAHSFGISGPGGNYGPPPLPPRGNYGPPPPKGNYGPPPPPPNGNYGPPPPPPSGNYGPPPPPPSGNYGPPPPPSGPGGNYGPPLPPPSGPGGNYGPPPPPPQGEFGSSAAFVHHHAEAGLGIQYGKQSGNVGNFPPPHGAPPSKPVAFRPPVPQGLIETIGNTVQHLDQFGVKPNIQVPTYIPPAANEIPQTGPGNLNIEYGAPQQQQQLPLAIIEQQLPAQQPAQVFMQQGQHQQHQHHQHHHHQHHHHEQQQQQQQFQQQNVHIEYGVPPPPQPQGIPPPPQYLPPGPPSAQVQQQFLPPLPSGPQQQFASGSGAGVSYTSSAQAAYENAFSATQYNHQIVHSQALPSQQEQPRFHDCGHGPNLVGGGVFNYQQQQQQQGASTSISQSIPVAEQHSQILSGPATSYGPPPSGNNELDHIGYASQKSQVTALPDGTNTNGLPGLEGLNVLSAQKSQSIHFSSSQSGTTGSNGQSQTYQVQFGSNSGSGSQHDGILSADLLQTVLNAVEQPQQQHQPLPPNHKAEARSDIDIREESAGIEEDEHEPDVAKQESQKVEVKVKPDENEETPADVTELKPIVVKEENEAKH</sequence>
<dbReference type="VEuPathDB" id="VectorBase:MDOMA2_007742"/>
<feature type="region of interest" description="Disordered" evidence="1">
    <location>
        <begin position="965"/>
        <end position="1042"/>
    </location>
</feature>
<evidence type="ECO:0000256" key="1">
    <source>
        <dbReference type="SAM" id="MobiDB-lite"/>
    </source>
</evidence>
<organism evidence="3">
    <name type="scientific">Musca domestica</name>
    <name type="common">House fly</name>
    <dbReference type="NCBI Taxonomy" id="7370"/>
    <lineage>
        <taxon>Eukaryota</taxon>
        <taxon>Metazoa</taxon>
        <taxon>Ecdysozoa</taxon>
        <taxon>Arthropoda</taxon>
        <taxon>Hexapoda</taxon>
        <taxon>Insecta</taxon>
        <taxon>Pterygota</taxon>
        <taxon>Neoptera</taxon>
        <taxon>Endopterygota</taxon>
        <taxon>Diptera</taxon>
        <taxon>Brachycera</taxon>
        <taxon>Muscomorpha</taxon>
        <taxon>Muscoidea</taxon>
        <taxon>Muscidae</taxon>
        <taxon>Musca</taxon>
    </lineage>
</organism>
<feature type="compositionally biased region" description="Polar residues" evidence="1">
    <location>
        <begin position="836"/>
        <end position="859"/>
    </location>
</feature>
<feature type="compositionally biased region" description="Basic residues" evidence="1">
    <location>
        <begin position="690"/>
        <end position="704"/>
    </location>
</feature>
<feature type="compositionally biased region" description="Pro residues" evidence="1">
    <location>
        <begin position="180"/>
        <end position="189"/>
    </location>
</feature>
<dbReference type="eggNOG" id="ENOG502S5RU">
    <property type="taxonomic scope" value="Eukaryota"/>
</dbReference>
<feature type="region of interest" description="Disordered" evidence="1">
    <location>
        <begin position="830"/>
        <end position="874"/>
    </location>
</feature>
<feature type="compositionally biased region" description="Pro residues" evidence="1">
    <location>
        <begin position="536"/>
        <end position="556"/>
    </location>
</feature>
<dbReference type="AlphaFoldDB" id="A0A1I8M368"/>
<feature type="compositionally biased region" description="Basic and acidic residues" evidence="1">
    <location>
        <begin position="976"/>
        <end position="990"/>
    </location>
</feature>
<feature type="chain" id="PRO_5044559752" evidence="2">
    <location>
        <begin position="19"/>
        <end position="1042"/>
    </location>
</feature>
<dbReference type="OrthoDB" id="8197069at2759"/>
<reference evidence="3" key="1">
    <citation type="submission" date="2020-05" db="UniProtKB">
        <authorList>
            <consortium name="EnsemblMetazoa"/>
        </authorList>
    </citation>
    <scope>IDENTIFICATION</scope>
    <source>
        <strain evidence="3">Aabys</strain>
    </source>
</reference>
<gene>
    <name evidence="3" type="primary">101894171</name>
</gene>
<feature type="compositionally biased region" description="Basic and acidic residues" evidence="1">
    <location>
        <begin position="1000"/>
        <end position="1017"/>
    </location>
</feature>
<dbReference type="EnsemblMetazoa" id="MDOA000777-RB">
    <property type="protein sequence ID" value="MDOA000777-PB"/>
    <property type="gene ID" value="MDOA000777"/>
</dbReference>
<evidence type="ECO:0000313" key="3">
    <source>
        <dbReference type="EnsemblMetazoa" id="MDOA000777-PB"/>
    </source>
</evidence>
<feature type="compositionally biased region" description="Pro residues" evidence="1">
    <location>
        <begin position="92"/>
        <end position="134"/>
    </location>
</feature>
<feature type="compositionally biased region" description="Pro residues" evidence="1">
    <location>
        <begin position="196"/>
        <end position="208"/>
    </location>
</feature>
<keyword evidence="2" id="KW-0732">Signal</keyword>
<accession>A0A1I8M368</accession>
<feature type="region of interest" description="Disordered" evidence="1">
    <location>
        <begin position="913"/>
        <end position="948"/>
    </location>
</feature>
<feature type="region of interest" description="Disordered" evidence="1">
    <location>
        <begin position="422"/>
        <end position="561"/>
    </location>
</feature>